<keyword evidence="1" id="KW-0460">Magnesium</keyword>
<dbReference type="PANTHER" id="PTHR31225">
    <property type="entry name" value="OS04G0344100 PROTEIN-RELATED"/>
    <property type="match status" value="1"/>
</dbReference>
<dbReference type="PANTHER" id="PTHR31225:SF9">
    <property type="entry name" value="TERPENE SYNTHASE 10"/>
    <property type="match status" value="1"/>
</dbReference>
<comment type="caution">
    <text evidence="4">The sequence shown here is derived from an EMBL/GenBank/DDBJ whole genome shotgun (WGS) entry which is preliminary data.</text>
</comment>
<keyword evidence="5" id="KW-1185">Reference proteome</keyword>
<evidence type="ECO:0000313" key="4">
    <source>
        <dbReference type="EMBL" id="KAK4566806.1"/>
    </source>
</evidence>
<dbReference type="EMBL" id="JAXUIC010000010">
    <property type="protein sequence ID" value="KAK4566806.1"/>
    <property type="molecule type" value="Genomic_DNA"/>
</dbReference>
<dbReference type="InterPro" id="IPR036965">
    <property type="entry name" value="Terpene_synth_N_sf"/>
</dbReference>
<keyword evidence="2" id="KW-0456">Lyase</keyword>
<protein>
    <recommendedName>
        <fullName evidence="3">Terpene synthase N-terminal domain-containing protein</fullName>
    </recommendedName>
</protein>
<organism evidence="4 5">
    <name type="scientific">Quercus rubra</name>
    <name type="common">Northern red oak</name>
    <name type="synonym">Quercus borealis</name>
    <dbReference type="NCBI Taxonomy" id="3512"/>
    <lineage>
        <taxon>Eukaryota</taxon>
        <taxon>Viridiplantae</taxon>
        <taxon>Streptophyta</taxon>
        <taxon>Embryophyta</taxon>
        <taxon>Tracheophyta</taxon>
        <taxon>Spermatophyta</taxon>
        <taxon>Magnoliopsida</taxon>
        <taxon>eudicotyledons</taxon>
        <taxon>Gunneridae</taxon>
        <taxon>Pentapetalae</taxon>
        <taxon>rosids</taxon>
        <taxon>fabids</taxon>
        <taxon>Fagales</taxon>
        <taxon>Fagaceae</taxon>
        <taxon>Quercus</taxon>
    </lineage>
</organism>
<dbReference type="Gene3D" id="1.50.10.130">
    <property type="entry name" value="Terpene synthase, N-terminal domain"/>
    <property type="match status" value="1"/>
</dbReference>
<evidence type="ECO:0000256" key="2">
    <source>
        <dbReference type="ARBA" id="ARBA00023239"/>
    </source>
</evidence>
<dbReference type="GO" id="GO:0016114">
    <property type="term" value="P:terpenoid biosynthetic process"/>
    <property type="evidence" value="ECO:0007669"/>
    <property type="project" value="InterPro"/>
</dbReference>
<feature type="domain" description="Terpene synthase N-terminal" evidence="3">
    <location>
        <begin position="7"/>
        <end position="146"/>
    </location>
</feature>
<dbReference type="InterPro" id="IPR050148">
    <property type="entry name" value="Terpene_synthase-like"/>
</dbReference>
<dbReference type="InterPro" id="IPR001906">
    <property type="entry name" value="Terpene_synth_N"/>
</dbReference>
<dbReference type="GO" id="GO:0010333">
    <property type="term" value="F:terpene synthase activity"/>
    <property type="evidence" value="ECO:0007669"/>
    <property type="project" value="InterPro"/>
</dbReference>
<evidence type="ECO:0000256" key="1">
    <source>
        <dbReference type="ARBA" id="ARBA00022842"/>
    </source>
</evidence>
<dbReference type="InterPro" id="IPR008930">
    <property type="entry name" value="Terpenoid_cyclase/PrenylTrfase"/>
</dbReference>
<evidence type="ECO:0000259" key="3">
    <source>
        <dbReference type="Pfam" id="PF01397"/>
    </source>
</evidence>
<sequence>MMMLHKVVDPFEQLELIEIFQRLGLSYHFEEEMKRMFDGLYNNDHCGDIWKAENLYATTLKFRLLRQHQYSVSQDVFNSFKDERGSFKACLCEDTKGMLSLYEASFILIEGENILEEAKDFSTKHLEEYISQNKDKNLAVIINHSLELPLHWRMFRLEARWFIDIYITRQDINPILLELAELDSNMVQAAHQFDLKQVSR</sequence>
<proteinExistence type="predicted"/>
<dbReference type="AlphaFoldDB" id="A0AAN7EBA6"/>
<dbReference type="Proteomes" id="UP001324115">
    <property type="component" value="Unassembled WGS sequence"/>
</dbReference>
<dbReference type="SUPFAM" id="SSF48239">
    <property type="entry name" value="Terpenoid cyclases/Protein prenyltransferases"/>
    <property type="match status" value="1"/>
</dbReference>
<dbReference type="FunFam" id="1.50.10.130:FF:000001">
    <property type="entry name" value="Isoprene synthase, chloroplastic"/>
    <property type="match status" value="1"/>
</dbReference>
<evidence type="ECO:0000313" key="5">
    <source>
        <dbReference type="Proteomes" id="UP001324115"/>
    </source>
</evidence>
<name>A0AAN7EBA6_QUERU</name>
<gene>
    <name evidence="4" type="ORF">RGQ29_002885</name>
</gene>
<accession>A0AAN7EBA6</accession>
<dbReference type="Pfam" id="PF01397">
    <property type="entry name" value="Terpene_synth"/>
    <property type="match status" value="1"/>
</dbReference>
<reference evidence="4 5" key="1">
    <citation type="journal article" date="2023" name="G3 (Bethesda)">
        <title>A haplotype-resolved chromosome-scale genome for Quercus rubra L. provides insights into the genetics of adaptive traits for red oak species.</title>
        <authorList>
            <person name="Kapoor B."/>
            <person name="Jenkins J."/>
            <person name="Schmutz J."/>
            <person name="Zhebentyayeva T."/>
            <person name="Kuelheim C."/>
            <person name="Coggeshall M."/>
            <person name="Heim C."/>
            <person name="Lasky J.R."/>
            <person name="Leites L."/>
            <person name="Islam-Faridi N."/>
            <person name="Romero-Severson J."/>
            <person name="DeLeo V.L."/>
            <person name="Lucas S.M."/>
            <person name="Lazic D."/>
            <person name="Gailing O."/>
            <person name="Carlson J."/>
            <person name="Staton M."/>
        </authorList>
    </citation>
    <scope>NUCLEOTIDE SEQUENCE [LARGE SCALE GENOMIC DNA]</scope>
    <source>
        <strain evidence="4">Pseudo-F2</strain>
    </source>
</reference>